<feature type="chain" id="PRO_5022776687" evidence="10">
    <location>
        <begin position="18"/>
        <end position="214"/>
    </location>
</feature>
<comment type="caution">
    <text evidence="12">The sequence shown here is derived from an EMBL/GenBank/DDBJ whole genome shotgun (WGS) entry which is preliminary data.</text>
</comment>
<evidence type="ECO:0000256" key="8">
    <source>
        <dbReference type="ARBA" id="ARBA00023316"/>
    </source>
</evidence>
<dbReference type="InterPro" id="IPR005490">
    <property type="entry name" value="LD_TPept_cat_dom"/>
</dbReference>
<protein>
    <submittedName>
        <fullName evidence="12">L,D-transpeptidase</fullName>
    </submittedName>
</protein>
<dbReference type="GO" id="GO:0016757">
    <property type="term" value="F:glycosyltransferase activity"/>
    <property type="evidence" value="ECO:0007669"/>
    <property type="project" value="UniProtKB-KW"/>
</dbReference>
<organism evidence="12 13">
    <name type="scientific">Martelella lutilitoris</name>
    <dbReference type="NCBI Taxonomy" id="2583532"/>
    <lineage>
        <taxon>Bacteria</taxon>
        <taxon>Pseudomonadati</taxon>
        <taxon>Pseudomonadota</taxon>
        <taxon>Alphaproteobacteria</taxon>
        <taxon>Hyphomicrobiales</taxon>
        <taxon>Aurantimonadaceae</taxon>
        <taxon>Martelella</taxon>
    </lineage>
</organism>
<accession>A0A5C4JXF3</accession>
<evidence type="ECO:0000256" key="5">
    <source>
        <dbReference type="ARBA" id="ARBA00022801"/>
    </source>
</evidence>
<evidence type="ECO:0000256" key="7">
    <source>
        <dbReference type="ARBA" id="ARBA00022984"/>
    </source>
</evidence>
<dbReference type="Gene3D" id="2.40.440.10">
    <property type="entry name" value="L,D-transpeptidase catalytic domain-like"/>
    <property type="match status" value="1"/>
</dbReference>
<keyword evidence="7 9" id="KW-0573">Peptidoglycan synthesis</keyword>
<evidence type="ECO:0000313" key="12">
    <source>
        <dbReference type="EMBL" id="TNB49851.1"/>
    </source>
</evidence>
<feature type="active site" description="Nucleophile" evidence="9">
    <location>
        <position position="186"/>
    </location>
</feature>
<dbReference type="GO" id="GO:0005576">
    <property type="term" value="C:extracellular region"/>
    <property type="evidence" value="ECO:0007669"/>
    <property type="project" value="TreeGrafter"/>
</dbReference>
<evidence type="ECO:0000259" key="11">
    <source>
        <dbReference type="PROSITE" id="PS52029"/>
    </source>
</evidence>
<dbReference type="InterPro" id="IPR050979">
    <property type="entry name" value="LD-transpeptidase"/>
</dbReference>
<dbReference type="PANTHER" id="PTHR30582:SF24">
    <property type="entry name" value="L,D-TRANSPEPTIDASE ERFK_SRFK-RELATED"/>
    <property type="match status" value="1"/>
</dbReference>
<sequence length="214" mass="23753">MHIRTLLLALSFTGLLAAAGCTTTDSMSSGKMAPISAYAAVNDEGIDLPRVPITEVDDKYRRQIVDYETDEAPGTIVVDTKERLLYYVEEDGKAVRYGIGVGRDGFRWSGDAYIGRRAEWPTWYPPSAMVKRQPELKEYAGGMEPGIMNPLGARALYLYRNGNDTMFRIHGNPNWTSIGQAVSSGCIRMINQDIIDLYARVDPDKRTKVVVLPG</sequence>
<evidence type="ECO:0000256" key="1">
    <source>
        <dbReference type="ARBA" id="ARBA00004752"/>
    </source>
</evidence>
<dbReference type="GO" id="GO:0008360">
    <property type="term" value="P:regulation of cell shape"/>
    <property type="evidence" value="ECO:0007669"/>
    <property type="project" value="UniProtKB-UniRule"/>
</dbReference>
<evidence type="ECO:0000256" key="4">
    <source>
        <dbReference type="ARBA" id="ARBA00022679"/>
    </source>
</evidence>
<evidence type="ECO:0000256" key="10">
    <source>
        <dbReference type="SAM" id="SignalP"/>
    </source>
</evidence>
<gene>
    <name evidence="12" type="ORF">FF124_02500</name>
</gene>
<dbReference type="InterPro" id="IPR038063">
    <property type="entry name" value="Transpep_catalytic_dom"/>
</dbReference>
<keyword evidence="4" id="KW-0808">Transferase</keyword>
<keyword evidence="8 9" id="KW-0961">Cell wall biogenesis/degradation</keyword>
<feature type="active site" description="Proton donor/acceptor" evidence="9">
    <location>
        <position position="170"/>
    </location>
</feature>
<dbReference type="FunFam" id="2.40.440.10:FF:000002">
    <property type="entry name" value="L,D-transpeptidase ErfK/SrfK"/>
    <property type="match status" value="1"/>
</dbReference>
<dbReference type="RefSeq" id="WP_138746890.1">
    <property type="nucleotide sequence ID" value="NZ_VCLB01000001.1"/>
</dbReference>
<name>A0A5C4JXF3_9HYPH</name>
<dbReference type="SUPFAM" id="SSF141523">
    <property type="entry name" value="L,D-transpeptidase catalytic domain-like"/>
    <property type="match status" value="1"/>
</dbReference>
<evidence type="ECO:0000256" key="9">
    <source>
        <dbReference type="PROSITE-ProRule" id="PRU01373"/>
    </source>
</evidence>
<evidence type="ECO:0000256" key="2">
    <source>
        <dbReference type="ARBA" id="ARBA00005992"/>
    </source>
</evidence>
<dbReference type="AlphaFoldDB" id="A0A5C4JXF3"/>
<evidence type="ECO:0000256" key="6">
    <source>
        <dbReference type="ARBA" id="ARBA00022960"/>
    </source>
</evidence>
<evidence type="ECO:0000313" key="13">
    <source>
        <dbReference type="Proteomes" id="UP000307874"/>
    </source>
</evidence>
<dbReference type="CDD" id="cd16913">
    <property type="entry name" value="YkuD_like"/>
    <property type="match status" value="1"/>
</dbReference>
<dbReference type="Proteomes" id="UP000307874">
    <property type="component" value="Unassembled WGS sequence"/>
</dbReference>
<evidence type="ECO:0000256" key="3">
    <source>
        <dbReference type="ARBA" id="ARBA00022676"/>
    </source>
</evidence>
<dbReference type="UniPathway" id="UPA00219"/>
<keyword evidence="6 9" id="KW-0133">Cell shape</keyword>
<proteinExistence type="inferred from homology"/>
<dbReference type="Pfam" id="PF03734">
    <property type="entry name" value="YkuD"/>
    <property type="match status" value="1"/>
</dbReference>
<dbReference type="GO" id="GO:0071972">
    <property type="term" value="F:peptidoglycan L,D-transpeptidase activity"/>
    <property type="evidence" value="ECO:0007669"/>
    <property type="project" value="TreeGrafter"/>
</dbReference>
<reference evidence="12 13" key="1">
    <citation type="submission" date="2019-06" db="EMBL/GenBank/DDBJ databases">
        <title>Martelella lutilitoris sp. nov., isolated from a tidal mudflat.</title>
        <authorList>
            <person name="Kim Y.-J."/>
        </authorList>
    </citation>
    <scope>NUCLEOTIDE SEQUENCE [LARGE SCALE GENOMIC DNA]</scope>
    <source>
        <strain evidence="12 13">GH2-6</strain>
    </source>
</reference>
<dbReference type="GO" id="GO:0071555">
    <property type="term" value="P:cell wall organization"/>
    <property type="evidence" value="ECO:0007669"/>
    <property type="project" value="UniProtKB-UniRule"/>
</dbReference>
<keyword evidence="5" id="KW-0378">Hydrolase</keyword>
<comment type="pathway">
    <text evidence="1 9">Cell wall biogenesis; peptidoglycan biosynthesis.</text>
</comment>
<dbReference type="OrthoDB" id="8402157at2"/>
<keyword evidence="10" id="KW-0732">Signal</keyword>
<keyword evidence="3" id="KW-0328">Glycosyltransferase</keyword>
<dbReference type="PANTHER" id="PTHR30582">
    <property type="entry name" value="L,D-TRANSPEPTIDASE"/>
    <property type="match status" value="1"/>
</dbReference>
<comment type="similarity">
    <text evidence="2">Belongs to the YkuD family.</text>
</comment>
<feature type="signal peptide" evidence="10">
    <location>
        <begin position="1"/>
        <end position="17"/>
    </location>
</feature>
<dbReference type="GO" id="GO:0018104">
    <property type="term" value="P:peptidoglycan-protein cross-linking"/>
    <property type="evidence" value="ECO:0007669"/>
    <property type="project" value="TreeGrafter"/>
</dbReference>
<keyword evidence="13" id="KW-1185">Reference proteome</keyword>
<dbReference type="PROSITE" id="PS51257">
    <property type="entry name" value="PROKAR_LIPOPROTEIN"/>
    <property type="match status" value="1"/>
</dbReference>
<dbReference type="PROSITE" id="PS52029">
    <property type="entry name" value="LD_TPASE"/>
    <property type="match status" value="1"/>
</dbReference>
<feature type="domain" description="L,D-TPase catalytic" evidence="11">
    <location>
        <begin position="74"/>
        <end position="212"/>
    </location>
</feature>
<dbReference type="EMBL" id="VCLB01000001">
    <property type="protein sequence ID" value="TNB49851.1"/>
    <property type="molecule type" value="Genomic_DNA"/>
</dbReference>